<dbReference type="PANTHER" id="PTHR23317:SF76">
    <property type="entry name" value="LD20667P"/>
    <property type="match status" value="1"/>
</dbReference>
<sequence length="151" mass="17824">MLMKEDCEIEEGCYQSQHDNGNTLPKLLHEELLFHLNNSERNTRELALNNIWFYFDLIIKSVIEDMHWKDKLNAPREFRVSEEFMKSTSDFLEWILVNTHQKPKSEEIGTHLVISVAHFLCDLLCLVDRGWVFSLIQNFSNKIPADLQICK</sequence>
<dbReference type="EMBL" id="KZ309769">
    <property type="protein sequence ID" value="KAG8239635.1"/>
    <property type="molecule type" value="Genomic_DNA"/>
</dbReference>
<protein>
    <submittedName>
        <fullName evidence="1">Uncharacterized protein</fullName>
    </submittedName>
</protein>
<proteinExistence type="predicted"/>
<evidence type="ECO:0000313" key="1">
    <source>
        <dbReference type="EMBL" id="KAG8239635.1"/>
    </source>
</evidence>
<reference evidence="1" key="1">
    <citation type="submission" date="2013-04" db="EMBL/GenBank/DDBJ databases">
        <authorList>
            <person name="Qu J."/>
            <person name="Murali S.C."/>
            <person name="Bandaranaike D."/>
            <person name="Bellair M."/>
            <person name="Blankenburg K."/>
            <person name="Chao H."/>
            <person name="Dinh H."/>
            <person name="Doddapaneni H."/>
            <person name="Downs B."/>
            <person name="Dugan-Rocha S."/>
            <person name="Elkadiri S."/>
            <person name="Gnanaolivu R.D."/>
            <person name="Hernandez B."/>
            <person name="Javaid M."/>
            <person name="Jayaseelan J.C."/>
            <person name="Lee S."/>
            <person name="Li M."/>
            <person name="Ming W."/>
            <person name="Munidasa M."/>
            <person name="Muniz J."/>
            <person name="Nguyen L."/>
            <person name="Ongeri F."/>
            <person name="Osuji N."/>
            <person name="Pu L.-L."/>
            <person name="Puazo M."/>
            <person name="Qu C."/>
            <person name="Quiroz J."/>
            <person name="Raj R."/>
            <person name="Weissenberger G."/>
            <person name="Xin Y."/>
            <person name="Zou X."/>
            <person name="Han Y."/>
            <person name="Richards S."/>
            <person name="Worley K."/>
            <person name="Muzny D."/>
            <person name="Gibbs R."/>
        </authorList>
    </citation>
    <scope>NUCLEOTIDE SEQUENCE</scope>
    <source>
        <strain evidence="1">Sampled in the wild</strain>
    </source>
</reference>
<keyword evidence="2" id="KW-1185">Reference proteome</keyword>
<dbReference type="Proteomes" id="UP000792457">
    <property type="component" value="Unassembled WGS sequence"/>
</dbReference>
<dbReference type="OrthoDB" id="7358432at2759"/>
<evidence type="ECO:0000313" key="2">
    <source>
        <dbReference type="Proteomes" id="UP000792457"/>
    </source>
</evidence>
<dbReference type="AlphaFoldDB" id="A0A8K0KRF1"/>
<organism evidence="1 2">
    <name type="scientific">Ladona fulva</name>
    <name type="common">Scarce chaser dragonfly</name>
    <name type="synonym">Libellula fulva</name>
    <dbReference type="NCBI Taxonomy" id="123851"/>
    <lineage>
        <taxon>Eukaryota</taxon>
        <taxon>Metazoa</taxon>
        <taxon>Ecdysozoa</taxon>
        <taxon>Arthropoda</taxon>
        <taxon>Hexapoda</taxon>
        <taxon>Insecta</taxon>
        <taxon>Pterygota</taxon>
        <taxon>Palaeoptera</taxon>
        <taxon>Odonata</taxon>
        <taxon>Epiprocta</taxon>
        <taxon>Anisoptera</taxon>
        <taxon>Libelluloidea</taxon>
        <taxon>Libellulidae</taxon>
        <taxon>Ladona</taxon>
    </lineage>
</organism>
<feature type="non-terminal residue" evidence="1">
    <location>
        <position position="1"/>
    </location>
</feature>
<dbReference type="GO" id="GO:0005085">
    <property type="term" value="F:guanyl-nucleotide exchange factor activity"/>
    <property type="evidence" value="ECO:0007669"/>
    <property type="project" value="InterPro"/>
</dbReference>
<reference evidence="1" key="2">
    <citation type="submission" date="2017-10" db="EMBL/GenBank/DDBJ databases">
        <title>Ladona fulva Genome sequencing and assembly.</title>
        <authorList>
            <person name="Murali S."/>
            <person name="Richards S."/>
            <person name="Bandaranaike D."/>
            <person name="Bellair M."/>
            <person name="Blankenburg K."/>
            <person name="Chao H."/>
            <person name="Dinh H."/>
            <person name="Doddapaneni H."/>
            <person name="Dugan-Rocha S."/>
            <person name="Elkadiri S."/>
            <person name="Gnanaolivu R."/>
            <person name="Hernandez B."/>
            <person name="Skinner E."/>
            <person name="Javaid M."/>
            <person name="Lee S."/>
            <person name="Li M."/>
            <person name="Ming W."/>
            <person name="Munidasa M."/>
            <person name="Muniz J."/>
            <person name="Nguyen L."/>
            <person name="Hughes D."/>
            <person name="Osuji N."/>
            <person name="Pu L.-L."/>
            <person name="Puazo M."/>
            <person name="Qu C."/>
            <person name="Quiroz J."/>
            <person name="Raj R."/>
            <person name="Weissenberger G."/>
            <person name="Xin Y."/>
            <person name="Zou X."/>
            <person name="Han Y."/>
            <person name="Worley K."/>
            <person name="Muzny D."/>
            <person name="Gibbs R."/>
        </authorList>
    </citation>
    <scope>NUCLEOTIDE SEQUENCE</scope>
    <source>
        <strain evidence="1">Sampled in the wild</strain>
    </source>
</reference>
<dbReference type="GO" id="GO:0007264">
    <property type="term" value="P:small GTPase-mediated signal transduction"/>
    <property type="evidence" value="ECO:0007669"/>
    <property type="project" value="InterPro"/>
</dbReference>
<gene>
    <name evidence="1" type="ORF">J437_LFUL019326</name>
</gene>
<dbReference type="PANTHER" id="PTHR23317">
    <property type="entry name" value="DEDICATOR OF CYTOKINESIS DOCK"/>
    <property type="match status" value="1"/>
</dbReference>
<accession>A0A8K0KRF1</accession>
<name>A0A8K0KRF1_LADFU</name>
<dbReference type="InterPro" id="IPR026791">
    <property type="entry name" value="DOCK"/>
</dbReference>
<comment type="caution">
    <text evidence="1">The sequence shown here is derived from an EMBL/GenBank/DDBJ whole genome shotgun (WGS) entry which is preliminary data.</text>
</comment>